<evidence type="ECO:0000256" key="1">
    <source>
        <dbReference type="ARBA" id="ARBA00004429"/>
    </source>
</evidence>
<feature type="domain" description="ABC transmembrane type-1" evidence="10">
    <location>
        <begin position="19"/>
        <end position="207"/>
    </location>
</feature>
<evidence type="ECO:0000256" key="6">
    <source>
        <dbReference type="ARBA" id="ARBA00022970"/>
    </source>
</evidence>
<evidence type="ECO:0000256" key="7">
    <source>
        <dbReference type="ARBA" id="ARBA00022989"/>
    </source>
</evidence>
<keyword evidence="12" id="KW-1185">Reference proteome</keyword>
<proteinExistence type="inferred from homology"/>
<dbReference type="Proteomes" id="UP001151088">
    <property type="component" value="Unassembled WGS sequence"/>
</dbReference>
<dbReference type="PANTHER" id="PTHR30614:SF0">
    <property type="entry name" value="L-CYSTINE TRANSPORT SYSTEM PERMEASE PROTEIN TCYL"/>
    <property type="match status" value="1"/>
</dbReference>
<feature type="transmembrane region" description="Helical" evidence="9">
    <location>
        <begin position="55"/>
        <end position="74"/>
    </location>
</feature>
<comment type="similarity">
    <text evidence="2">Belongs to the binding-protein-dependent transport system permease family. HisMQ subfamily.</text>
</comment>
<evidence type="ECO:0000256" key="9">
    <source>
        <dbReference type="RuleBase" id="RU363032"/>
    </source>
</evidence>
<gene>
    <name evidence="11" type="ORF">NVS89_19550</name>
</gene>
<evidence type="ECO:0000259" key="10">
    <source>
        <dbReference type="PROSITE" id="PS50928"/>
    </source>
</evidence>
<keyword evidence="5 9" id="KW-0812">Transmembrane</keyword>
<protein>
    <submittedName>
        <fullName evidence="11">Amino acid ABC transporter permease</fullName>
    </submittedName>
</protein>
<dbReference type="InterPro" id="IPR010065">
    <property type="entry name" value="AA_ABC_transptr_permease_3TM"/>
</dbReference>
<feature type="transmembrane region" description="Helical" evidence="9">
    <location>
        <begin position="20"/>
        <end position="43"/>
    </location>
</feature>
<dbReference type="GO" id="GO:0022857">
    <property type="term" value="F:transmembrane transporter activity"/>
    <property type="evidence" value="ECO:0007669"/>
    <property type="project" value="InterPro"/>
</dbReference>
<evidence type="ECO:0000313" key="12">
    <source>
        <dbReference type="Proteomes" id="UP001151088"/>
    </source>
</evidence>
<evidence type="ECO:0000256" key="4">
    <source>
        <dbReference type="ARBA" id="ARBA00022475"/>
    </source>
</evidence>
<dbReference type="PROSITE" id="PS50928">
    <property type="entry name" value="ABC_TM1"/>
    <property type="match status" value="1"/>
</dbReference>
<dbReference type="RefSeq" id="WP_258734446.1">
    <property type="nucleotide sequence ID" value="NZ_JANTHZ010000011.1"/>
</dbReference>
<dbReference type="EMBL" id="JANTHZ010000011">
    <property type="protein sequence ID" value="MCS0497287.1"/>
    <property type="molecule type" value="Genomic_DNA"/>
</dbReference>
<keyword evidence="7 9" id="KW-1133">Transmembrane helix</keyword>
<dbReference type="InterPro" id="IPR035906">
    <property type="entry name" value="MetI-like_sf"/>
</dbReference>
<evidence type="ECO:0000313" key="11">
    <source>
        <dbReference type="EMBL" id="MCS0497287.1"/>
    </source>
</evidence>
<evidence type="ECO:0000256" key="5">
    <source>
        <dbReference type="ARBA" id="ARBA00022692"/>
    </source>
</evidence>
<organism evidence="11 12">
    <name type="scientific">Ancylobacter mangrovi</name>
    <dbReference type="NCBI Taxonomy" id="2972472"/>
    <lineage>
        <taxon>Bacteria</taxon>
        <taxon>Pseudomonadati</taxon>
        <taxon>Pseudomonadota</taxon>
        <taxon>Alphaproteobacteria</taxon>
        <taxon>Hyphomicrobiales</taxon>
        <taxon>Xanthobacteraceae</taxon>
        <taxon>Ancylobacter</taxon>
    </lineage>
</organism>
<evidence type="ECO:0000256" key="2">
    <source>
        <dbReference type="ARBA" id="ARBA00010072"/>
    </source>
</evidence>
<reference evidence="11" key="1">
    <citation type="submission" date="2022-08" db="EMBL/GenBank/DDBJ databases">
        <authorList>
            <person name="Li F."/>
        </authorList>
    </citation>
    <scope>NUCLEOTIDE SEQUENCE</scope>
    <source>
        <strain evidence="11">MQZ15Z-1</strain>
    </source>
</reference>
<evidence type="ECO:0000256" key="3">
    <source>
        <dbReference type="ARBA" id="ARBA00022448"/>
    </source>
</evidence>
<accession>A0A9X2T3M2</accession>
<dbReference type="PANTHER" id="PTHR30614">
    <property type="entry name" value="MEMBRANE COMPONENT OF AMINO ACID ABC TRANSPORTER"/>
    <property type="match status" value="1"/>
</dbReference>
<name>A0A9X2T3M2_9HYPH</name>
<feature type="transmembrane region" description="Helical" evidence="9">
    <location>
        <begin position="94"/>
        <end position="114"/>
    </location>
</feature>
<keyword evidence="8 9" id="KW-0472">Membrane</keyword>
<keyword evidence="4" id="KW-1003">Cell membrane</keyword>
<dbReference type="SUPFAM" id="SSF161098">
    <property type="entry name" value="MetI-like"/>
    <property type="match status" value="1"/>
</dbReference>
<keyword evidence="6" id="KW-0029">Amino-acid transport</keyword>
<dbReference type="CDD" id="cd06261">
    <property type="entry name" value="TM_PBP2"/>
    <property type="match status" value="1"/>
</dbReference>
<dbReference type="Gene3D" id="1.10.3720.10">
    <property type="entry name" value="MetI-like"/>
    <property type="match status" value="1"/>
</dbReference>
<dbReference type="GO" id="GO:0006865">
    <property type="term" value="P:amino acid transport"/>
    <property type="evidence" value="ECO:0007669"/>
    <property type="project" value="UniProtKB-KW"/>
</dbReference>
<evidence type="ECO:0000256" key="8">
    <source>
        <dbReference type="ARBA" id="ARBA00023136"/>
    </source>
</evidence>
<dbReference type="Pfam" id="PF00528">
    <property type="entry name" value="BPD_transp_1"/>
    <property type="match status" value="1"/>
</dbReference>
<dbReference type="InterPro" id="IPR000515">
    <property type="entry name" value="MetI-like"/>
</dbReference>
<dbReference type="NCBIfam" id="TIGR01726">
    <property type="entry name" value="HEQRo_perm_3TM"/>
    <property type="match status" value="1"/>
</dbReference>
<keyword evidence="3 9" id="KW-0813">Transport</keyword>
<sequence length="237" mass="25630">MSFDPAILIDNWPVLARGFAVTVMLSALAIVLGFVMAIPIAALKLARHPMLRLPAALLIEVVRGMPFLVLLYLLHFGLPFFGPRLPATVTGTFALGLFGAVYFAEVIRAAVLALPRGQMESGRAVGMTRLQSVRHIIAPQLVPGLLPPSTNIAQMLIKESAVLSSITVPELTYSALLVQGQTFSPVEVFVATGTLYWVLSHALATASTRGSRRHARRRPQGRIADRFLSLDAFGPRP</sequence>
<dbReference type="InterPro" id="IPR043429">
    <property type="entry name" value="ArtM/GltK/GlnP/TcyL/YhdX-like"/>
</dbReference>
<comment type="caution">
    <text evidence="11">The sequence shown here is derived from an EMBL/GenBank/DDBJ whole genome shotgun (WGS) entry which is preliminary data.</text>
</comment>
<dbReference type="GO" id="GO:0043190">
    <property type="term" value="C:ATP-binding cassette (ABC) transporter complex"/>
    <property type="evidence" value="ECO:0007669"/>
    <property type="project" value="InterPro"/>
</dbReference>
<comment type="subcellular location">
    <subcellularLocation>
        <location evidence="1">Cell inner membrane</location>
        <topology evidence="1">Multi-pass membrane protein</topology>
    </subcellularLocation>
    <subcellularLocation>
        <location evidence="9">Cell membrane</location>
        <topology evidence="9">Multi-pass membrane protein</topology>
    </subcellularLocation>
</comment>
<dbReference type="AlphaFoldDB" id="A0A9X2T3M2"/>